<feature type="binding site" evidence="17">
    <location>
        <position position="310"/>
    </location>
    <ligand>
        <name>substrate</name>
    </ligand>
</feature>
<evidence type="ECO:0000256" key="16">
    <source>
        <dbReference type="PIRSR" id="PIRSR006769-1"/>
    </source>
</evidence>
<dbReference type="GO" id="GO:0009231">
    <property type="term" value="P:riboflavin biosynthetic process"/>
    <property type="evidence" value="ECO:0007669"/>
    <property type="project" value="UniProtKB-UniPathway"/>
</dbReference>
<evidence type="ECO:0000256" key="4">
    <source>
        <dbReference type="ARBA" id="ARBA00005259"/>
    </source>
</evidence>
<keyword evidence="10 15" id="KW-0521">NADP</keyword>
<dbReference type="FunFam" id="3.40.140.10:FF:000025">
    <property type="entry name" value="Riboflavin biosynthesis protein RibD"/>
    <property type="match status" value="1"/>
</dbReference>
<evidence type="ECO:0000256" key="2">
    <source>
        <dbReference type="ARBA" id="ARBA00004882"/>
    </source>
</evidence>
<dbReference type="EMBL" id="FNUL01000009">
    <property type="protein sequence ID" value="SEF80685.1"/>
    <property type="molecule type" value="Genomic_DNA"/>
</dbReference>
<dbReference type="PIRSF" id="PIRSF006769">
    <property type="entry name" value="RibD"/>
    <property type="match status" value="1"/>
</dbReference>
<feature type="binding site" evidence="18">
    <location>
        <position position="53"/>
    </location>
    <ligand>
        <name>Zn(2+)</name>
        <dbReference type="ChEBI" id="CHEBI:29105"/>
        <note>catalytic</note>
    </ligand>
</feature>
<comment type="similarity">
    <text evidence="4 15">In the N-terminal section; belongs to the cytidine and deoxycytidylate deaminase family.</text>
</comment>
<dbReference type="InterPro" id="IPR011549">
    <property type="entry name" value="RibD_C"/>
</dbReference>
<keyword evidence="21" id="KW-1185">Reference proteome</keyword>
<evidence type="ECO:0000256" key="10">
    <source>
        <dbReference type="ARBA" id="ARBA00022857"/>
    </source>
</evidence>
<evidence type="ECO:0000259" key="19">
    <source>
        <dbReference type="PROSITE" id="PS51747"/>
    </source>
</evidence>
<dbReference type="CDD" id="cd01284">
    <property type="entry name" value="Riboflavin_deaminase-reductase"/>
    <property type="match status" value="1"/>
</dbReference>
<evidence type="ECO:0000256" key="17">
    <source>
        <dbReference type="PIRSR" id="PIRSR006769-2"/>
    </source>
</evidence>
<feature type="binding site" evidence="17">
    <location>
        <position position="208"/>
    </location>
    <ligand>
        <name>NADP(+)</name>
        <dbReference type="ChEBI" id="CHEBI:58349"/>
    </ligand>
</feature>
<evidence type="ECO:0000256" key="18">
    <source>
        <dbReference type="PIRSR" id="PIRSR006769-3"/>
    </source>
</evidence>
<evidence type="ECO:0000313" key="20">
    <source>
        <dbReference type="EMBL" id="SEF80685.1"/>
    </source>
</evidence>
<dbReference type="InterPro" id="IPR050765">
    <property type="entry name" value="Riboflavin_Biosynth_HTPR"/>
</dbReference>
<protein>
    <recommendedName>
        <fullName evidence="15">Riboflavin biosynthesis protein RibD</fullName>
    </recommendedName>
    <domain>
        <recommendedName>
            <fullName evidence="15">Diaminohydroxyphosphoribosylaminopyrimidine deaminase</fullName>
            <shortName evidence="15">DRAP deaminase</shortName>
            <ecNumber evidence="15">3.5.4.26</ecNumber>
        </recommendedName>
        <alternativeName>
            <fullName evidence="15">Riboflavin-specific deaminase</fullName>
        </alternativeName>
    </domain>
    <domain>
        <recommendedName>
            <fullName evidence="15">5-amino-6-(5-phosphoribosylamino)uracil reductase</fullName>
            <ecNumber evidence="15">1.1.1.193</ecNumber>
        </recommendedName>
        <alternativeName>
            <fullName evidence="15">HTP reductase</fullName>
        </alternativeName>
    </domain>
</protein>
<proteinExistence type="inferred from homology"/>
<dbReference type="AlphaFoldDB" id="A0A1H5UZZ7"/>
<evidence type="ECO:0000256" key="14">
    <source>
        <dbReference type="ARBA" id="ARBA00049886"/>
    </source>
</evidence>
<feature type="binding site" evidence="17">
    <location>
        <position position="212"/>
    </location>
    <ligand>
        <name>substrate</name>
    </ligand>
</feature>
<feature type="binding site" evidence="17">
    <location>
        <position position="204"/>
    </location>
    <ligand>
        <name>NADP(+)</name>
        <dbReference type="ChEBI" id="CHEBI:58349"/>
    </ligand>
</feature>
<feature type="binding site" evidence="17">
    <location>
        <begin position="312"/>
        <end position="318"/>
    </location>
    <ligand>
        <name>NADP(+)</name>
        <dbReference type="ChEBI" id="CHEBI:58349"/>
    </ligand>
</feature>
<comment type="pathway">
    <text evidence="3 15">Cofactor biosynthesis; riboflavin biosynthesis; 5-amino-6-(D-ribitylamino)uracil from GTP: step 3/4.</text>
</comment>
<evidence type="ECO:0000256" key="13">
    <source>
        <dbReference type="ARBA" id="ARBA00049861"/>
    </source>
</evidence>
<evidence type="ECO:0000256" key="15">
    <source>
        <dbReference type="PIRNR" id="PIRNR006769"/>
    </source>
</evidence>
<comment type="cofactor">
    <cofactor evidence="15 18">
        <name>Zn(2+)</name>
        <dbReference type="ChEBI" id="CHEBI:29105"/>
    </cofactor>
    <text evidence="15 18">Binds 1 zinc ion.</text>
</comment>
<evidence type="ECO:0000256" key="1">
    <source>
        <dbReference type="ARBA" id="ARBA00002151"/>
    </source>
</evidence>
<dbReference type="Pfam" id="PF00383">
    <property type="entry name" value="dCMP_cyt_deam_1"/>
    <property type="match status" value="1"/>
</dbReference>
<sequence>MNENIDEYYMMEAIKLAKKGIGFTNPNPLVGAIIVKNGQVIGRGYHKRYGELHAEREAIKNCIEEGNKELMKGATIYVTLEPCCHRGKQPPCTEALIEAGFQRVVIGSMDPNPLVAGNGVEILKNAGIKVEGPVANKDCLSLNKIFFHYITKKKPLVTLKVAETLDGKIATFTGESKWITSSKSREKVHFDRHKNMAILVGVATVLKDDPMLNVRLENLEKVSNPIRIVCDTNLNTPIDSKLVQTAKQQETWIVTSIKEEKICAAFKELGVKIINDSSLIKVEKNGHKTIDLKALINYLGARGIDSLIVEGGGSINYSALEEKIVDQIQVYIAPKIFGGIDAKTAVEGQGVKLPKDAFIVENMELERIGEDLFIEGRVKYPNENE</sequence>
<dbReference type="PROSITE" id="PS51747">
    <property type="entry name" value="CYT_DCMP_DEAMINASES_2"/>
    <property type="match status" value="1"/>
</dbReference>
<keyword evidence="7 15" id="KW-0479">Metal-binding</keyword>
<organism evidence="20 21">
    <name type="scientific">Lachnospira multipara</name>
    <dbReference type="NCBI Taxonomy" id="28051"/>
    <lineage>
        <taxon>Bacteria</taxon>
        <taxon>Bacillati</taxon>
        <taxon>Bacillota</taxon>
        <taxon>Clostridia</taxon>
        <taxon>Lachnospirales</taxon>
        <taxon>Lachnospiraceae</taxon>
        <taxon>Lachnospira</taxon>
    </lineage>
</organism>
<comment type="catalytic activity">
    <reaction evidence="14 15">
        <text>2,5-diamino-6-hydroxy-4-(5-phosphoribosylamino)-pyrimidine + H2O + H(+) = 5-amino-6-(5-phospho-D-ribosylamino)uracil + NH4(+)</text>
        <dbReference type="Rhea" id="RHEA:21868"/>
        <dbReference type="ChEBI" id="CHEBI:15377"/>
        <dbReference type="ChEBI" id="CHEBI:15378"/>
        <dbReference type="ChEBI" id="CHEBI:28938"/>
        <dbReference type="ChEBI" id="CHEBI:58453"/>
        <dbReference type="ChEBI" id="CHEBI:58614"/>
        <dbReference type="EC" id="3.5.4.26"/>
    </reaction>
</comment>
<dbReference type="GO" id="GO:0008835">
    <property type="term" value="F:diaminohydroxyphosphoribosylaminopyrimidine deaminase activity"/>
    <property type="evidence" value="ECO:0007669"/>
    <property type="project" value="UniProtKB-EC"/>
</dbReference>
<keyword evidence="12" id="KW-0511">Multifunctional enzyme</keyword>
<dbReference type="RefSeq" id="WP_103952902.1">
    <property type="nucleotide sequence ID" value="NZ_FNUL01000009.1"/>
</dbReference>
<evidence type="ECO:0000256" key="11">
    <source>
        <dbReference type="ARBA" id="ARBA00023002"/>
    </source>
</evidence>
<comment type="pathway">
    <text evidence="2 15">Cofactor biosynthesis; riboflavin biosynthesis; 5-amino-6-(D-ribitylamino)uracil from GTP: step 2/4.</text>
</comment>
<gene>
    <name evidence="20" type="ORF">SAMN05216537_10940</name>
</gene>
<keyword evidence="11 15" id="KW-0560">Oxidoreductase</keyword>
<dbReference type="InterPro" id="IPR016192">
    <property type="entry name" value="APOBEC/CMP_deaminase_Zn-bd"/>
</dbReference>
<evidence type="ECO:0000256" key="9">
    <source>
        <dbReference type="ARBA" id="ARBA00022833"/>
    </source>
</evidence>
<dbReference type="Gene3D" id="3.40.430.10">
    <property type="entry name" value="Dihydrofolate Reductase, subunit A"/>
    <property type="match status" value="1"/>
</dbReference>
<dbReference type="EC" id="3.5.4.26" evidence="15"/>
<accession>A0A1H5UZZ7</accession>
<evidence type="ECO:0000256" key="7">
    <source>
        <dbReference type="ARBA" id="ARBA00022723"/>
    </source>
</evidence>
<dbReference type="Gene3D" id="3.40.140.10">
    <property type="entry name" value="Cytidine Deaminase, domain 2"/>
    <property type="match status" value="1"/>
</dbReference>
<evidence type="ECO:0000256" key="12">
    <source>
        <dbReference type="ARBA" id="ARBA00023268"/>
    </source>
</evidence>
<dbReference type="PANTHER" id="PTHR38011:SF7">
    <property type="entry name" value="2,5-DIAMINO-6-RIBOSYLAMINO-4(3H)-PYRIMIDINONE 5'-PHOSPHATE REDUCTASE"/>
    <property type="match status" value="1"/>
</dbReference>
<feature type="binding site" evidence="18">
    <location>
        <position position="92"/>
    </location>
    <ligand>
        <name>Zn(2+)</name>
        <dbReference type="ChEBI" id="CHEBI:29105"/>
        <note>catalytic</note>
    </ligand>
</feature>
<dbReference type="PROSITE" id="PS00903">
    <property type="entry name" value="CYT_DCMP_DEAMINASES_1"/>
    <property type="match status" value="1"/>
</dbReference>
<feature type="binding site" evidence="17">
    <location>
        <position position="162"/>
    </location>
    <ligand>
        <name>NADP(+)</name>
        <dbReference type="ChEBI" id="CHEBI:58349"/>
    </ligand>
</feature>
<dbReference type="UniPathway" id="UPA00275">
    <property type="reaction ID" value="UER00401"/>
</dbReference>
<feature type="binding site" evidence="17">
    <location>
        <position position="176"/>
    </location>
    <ligand>
        <name>substrate</name>
    </ligand>
</feature>
<dbReference type="EC" id="1.1.1.193" evidence="15"/>
<keyword evidence="6 15" id="KW-0686">Riboflavin biosynthesis</keyword>
<keyword evidence="9 15" id="KW-0862">Zinc</keyword>
<evidence type="ECO:0000256" key="3">
    <source>
        <dbReference type="ARBA" id="ARBA00004910"/>
    </source>
</evidence>
<keyword evidence="8 15" id="KW-0378">Hydrolase</keyword>
<comment type="catalytic activity">
    <reaction evidence="13 15">
        <text>5-amino-6-(5-phospho-D-ribitylamino)uracil + NADP(+) = 5-amino-6-(5-phospho-D-ribosylamino)uracil + NADPH + H(+)</text>
        <dbReference type="Rhea" id="RHEA:17845"/>
        <dbReference type="ChEBI" id="CHEBI:15378"/>
        <dbReference type="ChEBI" id="CHEBI:57783"/>
        <dbReference type="ChEBI" id="CHEBI:58349"/>
        <dbReference type="ChEBI" id="CHEBI:58421"/>
        <dbReference type="ChEBI" id="CHEBI:58453"/>
        <dbReference type="EC" id="1.1.1.193"/>
    </reaction>
</comment>
<feature type="binding site" evidence="17">
    <location>
        <position position="178"/>
    </location>
    <ligand>
        <name>NADP(+)</name>
        <dbReference type="ChEBI" id="CHEBI:58349"/>
    </ligand>
</feature>
<dbReference type="PANTHER" id="PTHR38011">
    <property type="entry name" value="DIHYDROFOLATE REDUCTASE FAMILY PROTEIN (AFU_ORTHOLOGUE AFUA_8G06820)"/>
    <property type="match status" value="1"/>
</dbReference>
<dbReference type="InterPro" id="IPR016193">
    <property type="entry name" value="Cytidine_deaminase-like"/>
</dbReference>
<evidence type="ECO:0000256" key="8">
    <source>
        <dbReference type="ARBA" id="ARBA00022801"/>
    </source>
</evidence>
<feature type="active site" description="Proton donor" evidence="16">
    <location>
        <position position="55"/>
    </location>
</feature>
<dbReference type="NCBIfam" id="TIGR00227">
    <property type="entry name" value="ribD_Cterm"/>
    <property type="match status" value="1"/>
</dbReference>
<dbReference type="GO" id="GO:0008270">
    <property type="term" value="F:zinc ion binding"/>
    <property type="evidence" value="ECO:0007669"/>
    <property type="project" value="InterPro"/>
</dbReference>
<dbReference type="SUPFAM" id="SSF53927">
    <property type="entry name" value="Cytidine deaminase-like"/>
    <property type="match status" value="1"/>
</dbReference>
<evidence type="ECO:0000313" key="21">
    <source>
        <dbReference type="Proteomes" id="UP000236726"/>
    </source>
</evidence>
<evidence type="ECO:0000256" key="6">
    <source>
        <dbReference type="ARBA" id="ARBA00022619"/>
    </source>
</evidence>
<dbReference type="InterPro" id="IPR002734">
    <property type="entry name" value="RibDG_C"/>
</dbReference>
<dbReference type="InterPro" id="IPR002125">
    <property type="entry name" value="CMP_dCMP_dom"/>
</dbReference>
<feature type="domain" description="CMP/dCMP-type deaminase" evidence="19">
    <location>
        <begin position="4"/>
        <end position="121"/>
    </location>
</feature>
<dbReference type="NCBIfam" id="TIGR00326">
    <property type="entry name" value="eubact_ribD"/>
    <property type="match status" value="1"/>
</dbReference>
<dbReference type="Proteomes" id="UP000236726">
    <property type="component" value="Unassembled WGS sequence"/>
</dbReference>
<dbReference type="GO" id="GO:0008703">
    <property type="term" value="F:5-amino-6-(5-phosphoribosylamino)uracil reductase activity"/>
    <property type="evidence" value="ECO:0007669"/>
    <property type="project" value="UniProtKB-EC"/>
</dbReference>
<reference evidence="20 21" key="1">
    <citation type="submission" date="2016-10" db="EMBL/GenBank/DDBJ databases">
        <authorList>
            <person name="de Groot N.N."/>
        </authorList>
    </citation>
    <scope>NUCLEOTIDE SEQUENCE [LARGE SCALE GENOMIC DNA]</scope>
    <source>
        <strain evidence="20 21">D15d</strain>
    </source>
</reference>
<evidence type="ECO:0000256" key="5">
    <source>
        <dbReference type="ARBA" id="ARBA00007417"/>
    </source>
</evidence>
<name>A0A1H5UZZ7_9FIRM</name>
<dbReference type="GO" id="GO:0050661">
    <property type="term" value="F:NADP binding"/>
    <property type="evidence" value="ECO:0007669"/>
    <property type="project" value="InterPro"/>
</dbReference>
<feature type="binding site" evidence="17">
    <location>
        <position position="232"/>
    </location>
    <ligand>
        <name>NADP(+)</name>
        <dbReference type="ChEBI" id="CHEBI:58349"/>
    </ligand>
</feature>
<dbReference type="InterPro" id="IPR004794">
    <property type="entry name" value="Eubact_RibD"/>
</dbReference>
<dbReference type="Pfam" id="PF01872">
    <property type="entry name" value="RibD_C"/>
    <property type="match status" value="1"/>
</dbReference>
<feature type="binding site" evidence="17">
    <location>
        <position position="215"/>
    </location>
    <ligand>
        <name>substrate</name>
    </ligand>
</feature>
<dbReference type="InterPro" id="IPR024072">
    <property type="entry name" value="DHFR-like_dom_sf"/>
</dbReference>
<comment type="function">
    <text evidence="1 15">Converts 2,5-diamino-6-(ribosylamino)-4(3h)-pyrimidinone 5'-phosphate into 5-amino-6-(ribosylamino)-2,4(1h,3h)-pyrimidinedione 5'-phosphate.</text>
</comment>
<comment type="similarity">
    <text evidence="5 15">In the C-terminal section; belongs to the HTP reductase family.</text>
</comment>
<feature type="binding site" evidence="17">
    <location>
        <position position="192"/>
    </location>
    <ligand>
        <name>substrate</name>
    </ligand>
</feature>
<dbReference type="SUPFAM" id="SSF53597">
    <property type="entry name" value="Dihydrofolate reductase-like"/>
    <property type="match status" value="1"/>
</dbReference>
<feature type="binding site" evidence="18">
    <location>
        <position position="83"/>
    </location>
    <ligand>
        <name>Zn(2+)</name>
        <dbReference type="ChEBI" id="CHEBI:29105"/>
        <note>catalytic</note>
    </ligand>
</feature>